<proteinExistence type="predicted"/>
<dbReference type="NCBIfam" id="TIGR01640">
    <property type="entry name" value="F_box_assoc_1"/>
    <property type="match status" value="1"/>
</dbReference>
<keyword evidence="3" id="KW-1185">Reference proteome</keyword>
<name>A0A7J7LR34_9MAGN</name>
<dbReference type="InterPro" id="IPR036047">
    <property type="entry name" value="F-box-like_dom_sf"/>
</dbReference>
<dbReference type="InterPro" id="IPR017451">
    <property type="entry name" value="F-box-assoc_interact_dom"/>
</dbReference>
<dbReference type="PANTHER" id="PTHR31672">
    <property type="entry name" value="BNACNNG10540D PROTEIN"/>
    <property type="match status" value="1"/>
</dbReference>
<dbReference type="InterPro" id="IPR001810">
    <property type="entry name" value="F-box_dom"/>
</dbReference>
<protein>
    <recommendedName>
        <fullName evidence="1">F-box domain-containing protein</fullName>
    </recommendedName>
</protein>
<accession>A0A7J7LR34</accession>
<gene>
    <name evidence="2" type="ORF">GIB67_013361</name>
</gene>
<sequence>MVDSSMSSILPYSKTLTLADLFYYSEKDRMSKRKTEGKEERKIDMLIDQITEILLKLPTNSLLRFKCVSKSWYSTINGAPFVKLHFSKGARGLIFNFGRALVHVESSCAFDEAKKMDISIKGHASYQEYKVVSSCHGFLCVFMLNKKVEIRTLYVYNPVTKESMELPTLPFSLKSVGWIGFGIHPSTRECKVVVVTYLLYAEMHTLGTDSWRRIHMIESNIMCRVPFHPWISVLPKPLTVLVNGVFHWIVTTTNQTKPITIVSFDLGDEGFKVIPYPDDICLEEKKPSLGVLGGCLSIFNFGSKMGTEVWVMKEYNVKRSWTKVYNIPWVVKKFNPCIFRPLCLWKKDEIIMAYEIDKVICYNPMTGRVRSENIHCNGRSYKLRDYWNFDAINHVESIVSLDMITHAFESLSSVY</sequence>
<evidence type="ECO:0000313" key="3">
    <source>
        <dbReference type="Proteomes" id="UP000541444"/>
    </source>
</evidence>
<dbReference type="InterPro" id="IPR013187">
    <property type="entry name" value="F-box-assoc_dom_typ3"/>
</dbReference>
<dbReference type="InterPro" id="IPR050796">
    <property type="entry name" value="SCF_F-box_component"/>
</dbReference>
<dbReference type="Proteomes" id="UP000541444">
    <property type="component" value="Unassembled WGS sequence"/>
</dbReference>
<dbReference type="AlphaFoldDB" id="A0A7J7LR34"/>
<dbReference type="PANTHER" id="PTHR31672:SF13">
    <property type="entry name" value="F-BOX PROTEIN CPR30-LIKE"/>
    <property type="match status" value="1"/>
</dbReference>
<evidence type="ECO:0000259" key="1">
    <source>
        <dbReference type="SMART" id="SM00256"/>
    </source>
</evidence>
<organism evidence="2 3">
    <name type="scientific">Kingdonia uniflora</name>
    <dbReference type="NCBI Taxonomy" id="39325"/>
    <lineage>
        <taxon>Eukaryota</taxon>
        <taxon>Viridiplantae</taxon>
        <taxon>Streptophyta</taxon>
        <taxon>Embryophyta</taxon>
        <taxon>Tracheophyta</taxon>
        <taxon>Spermatophyta</taxon>
        <taxon>Magnoliopsida</taxon>
        <taxon>Ranunculales</taxon>
        <taxon>Circaeasteraceae</taxon>
        <taxon>Kingdonia</taxon>
    </lineage>
</organism>
<dbReference type="Pfam" id="PF00646">
    <property type="entry name" value="F-box"/>
    <property type="match status" value="1"/>
</dbReference>
<dbReference type="SMART" id="SM00256">
    <property type="entry name" value="FBOX"/>
    <property type="match status" value="1"/>
</dbReference>
<dbReference type="Pfam" id="PF08268">
    <property type="entry name" value="FBA_3"/>
    <property type="match status" value="1"/>
</dbReference>
<comment type="caution">
    <text evidence="2">The sequence shown here is derived from an EMBL/GenBank/DDBJ whole genome shotgun (WGS) entry which is preliminary data.</text>
</comment>
<dbReference type="EMBL" id="JACGCM010002086">
    <property type="protein sequence ID" value="KAF6145010.1"/>
    <property type="molecule type" value="Genomic_DNA"/>
</dbReference>
<dbReference type="SUPFAM" id="SSF81383">
    <property type="entry name" value="F-box domain"/>
    <property type="match status" value="1"/>
</dbReference>
<feature type="domain" description="F-box" evidence="1">
    <location>
        <begin position="45"/>
        <end position="84"/>
    </location>
</feature>
<evidence type="ECO:0000313" key="2">
    <source>
        <dbReference type="EMBL" id="KAF6145010.1"/>
    </source>
</evidence>
<reference evidence="2 3" key="1">
    <citation type="journal article" date="2020" name="IScience">
        <title>Genome Sequencing of the Endangered Kingdonia uniflora (Circaeasteraceae, Ranunculales) Reveals Potential Mechanisms of Evolutionary Specialization.</title>
        <authorList>
            <person name="Sun Y."/>
            <person name="Deng T."/>
            <person name="Zhang A."/>
            <person name="Moore M.J."/>
            <person name="Landis J.B."/>
            <person name="Lin N."/>
            <person name="Zhang H."/>
            <person name="Zhang X."/>
            <person name="Huang J."/>
            <person name="Zhang X."/>
            <person name="Sun H."/>
            <person name="Wang H."/>
        </authorList>
    </citation>
    <scope>NUCLEOTIDE SEQUENCE [LARGE SCALE GENOMIC DNA]</scope>
    <source>
        <strain evidence="2">TB1705</strain>
        <tissue evidence="2">Leaf</tissue>
    </source>
</reference>
<dbReference type="OrthoDB" id="1894463at2759"/>